<dbReference type="Proteomes" id="UP000245626">
    <property type="component" value="Unassembled WGS sequence"/>
</dbReference>
<gene>
    <name evidence="1" type="ORF">IE53DRAFT_391334</name>
</gene>
<proteinExistence type="predicted"/>
<name>A0ACD0NKW1_9BASI</name>
<organism evidence="1 2">
    <name type="scientific">Violaceomyces palustris</name>
    <dbReference type="NCBI Taxonomy" id="1673888"/>
    <lineage>
        <taxon>Eukaryota</taxon>
        <taxon>Fungi</taxon>
        <taxon>Dikarya</taxon>
        <taxon>Basidiomycota</taxon>
        <taxon>Ustilaginomycotina</taxon>
        <taxon>Ustilaginomycetes</taxon>
        <taxon>Violaceomycetales</taxon>
        <taxon>Violaceomycetaceae</taxon>
        <taxon>Violaceomyces</taxon>
    </lineage>
</organism>
<reference evidence="1 2" key="1">
    <citation type="journal article" date="2018" name="Mol. Biol. Evol.">
        <title>Broad Genomic Sampling Reveals a Smut Pathogenic Ancestry of the Fungal Clade Ustilaginomycotina.</title>
        <authorList>
            <person name="Kijpornyongpan T."/>
            <person name="Mondo S.J."/>
            <person name="Barry K."/>
            <person name="Sandor L."/>
            <person name="Lee J."/>
            <person name="Lipzen A."/>
            <person name="Pangilinan J."/>
            <person name="LaButti K."/>
            <person name="Hainaut M."/>
            <person name="Henrissat B."/>
            <person name="Grigoriev I.V."/>
            <person name="Spatafora J.W."/>
            <person name="Aime M.C."/>
        </authorList>
    </citation>
    <scope>NUCLEOTIDE SEQUENCE [LARGE SCALE GENOMIC DNA]</scope>
    <source>
        <strain evidence="1 2">SA 807</strain>
    </source>
</reference>
<dbReference type="EMBL" id="KZ821065">
    <property type="protein sequence ID" value="PWN46453.1"/>
    <property type="molecule type" value="Genomic_DNA"/>
</dbReference>
<evidence type="ECO:0000313" key="1">
    <source>
        <dbReference type="EMBL" id="PWN46453.1"/>
    </source>
</evidence>
<accession>A0ACD0NKW1</accession>
<evidence type="ECO:0000313" key="2">
    <source>
        <dbReference type="Proteomes" id="UP000245626"/>
    </source>
</evidence>
<protein>
    <submittedName>
        <fullName evidence="1">Uncharacterized protein</fullName>
    </submittedName>
</protein>
<sequence>MWVWKPRREKACANPHPNTHTSSNGPRFTLPEVPNLVDSSGVREREIKRKESPEVRTKKEIKKFEIKLKKKEKEKTMGKESRRHDPI</sequence>
<keyword evidence="2" id="KW-1185">Reference proteome</keyword>